<gene>
    <name evidence="3" type="ORF">US31_C0025G0005</name>
</gene>
<dbReference type="PANTHER" id="PTHR42733:SF2">
    <property type="entry name" value="DJ-1_THIJ_PFPI FAMILY PROTEIN"/>
    <property type="match status" value="1"/>
</dbReference>
<dbReference type="InterPro" id="IPR006286">
    <property type="entry name" value="C56_PfpI-like"/>
</dbReference>
<evidence type="ECO:0000256" key="1">
    <source>
        <dbReference type="ARBA" id="ARBA00008542"/>
    </source>
</evidence>
<dbReference type="Pfam" id="PF01965">
    <property type="entry name" value="DJ-1_PfpI"/>
    <property type="match status" value="1"/>
</dbReference>
<evidence type="ECO:0000313" key="3">
    <source>
        <dbReference type="EMBL" id="KKQ16905.1"/>
    </source>
</evidence>
<dbReference type="CDD" id="cd03134">
    <property type="entry name" value="GATase1_PfpI_like"/>
    <property type="match status" value="1"/>
</dbReference>
<dbReference type="InterPro" id="IPR002818">
    <property type="entry name" value="DJ-1/PfpI"/>
</dbReference>
<dbReference type="InterPro" id="IPR029062">
    <property type="entry name" value="Class_I_gatase-like"/>
</dbReference>
<reference evidence="3 4" key="1">
    <citation type="journal article" date="2015" name="Nature">
        <title>rRNA introns, odd ribosomes, and small enigmatic genomes across a large radiation of phyla.</title>
        <authorList>
            <person name="Brown C.T."/>
            <person name="Hug L.A."/>
            <person name="Thomas B.C."/>
            <person name="Sharon I."/>
            <person name="Castelle C.J."/>
            <person name="Singh A."/>
            <person name="Wilkins M.J."/>
            <person name="Williams K.H."/>
            <person name="Banfield J.F."/>
        </authorList>
    </citation>
    <scope>NUCLEOTIDE SEQUENCE [LARGE SCALE GENOMIC DNA]</scope>
</reference>
<feature type="domain" description="DJ-1/PfpI" evidence="2">
    <location>
        <begin position="4"/>
        <end position="164"/>
    </location>
</feature>
<sequence length="170" mass="19017">MVRKRIIIITGPGFEDTEVGFPHEALLEKGFKIDVATSNNQEVIGKHGYTIKPTVKYEELKSKNYDCVIIPGGHEAPDRVRQVKEILAFVREMFKTGKIISSTCHGPWVLISAGIMRGKKATCYPGMKDDLINAGARYKVKPVVVDENIITSDHPRNLGPWVDQTIKRLS</sequence>
<comment type="caution">
    <text evidence="3">The sequence shown here is derived from an EMBL/GenBank/DDBJ whole genome shotgun (WGS) entry which is preliminary data.</text>
</comment>
<dbReference type="PATRIC" id="fig|1618331.3.peg.915"/>
<dbReference type="AlphaFoldDB" id="A0A0G0FSU7"/>
<evidence type="ECO:0000259" key="2">
    <source>
        <dbReference type="Pfam" id="PF01965"/>
    </source>
</evidence>
<dbReference type="Gene3D" id="3.40.50.880">
    <property type="match status" value="1"/>
</dbReference>
<dbReference type="PANTHER" id="PTHR42733">
    <property type="entry name" value="DJ-1 PROTEIN"/>
    <property type="match status" value="1"/>
</dbReference>
<dbReference type="SUPFAM" id="SSF52317">
    <property type="entry name" value="Class I glutamine amidotransferase-like"/>
    <property type="match status" value="1"/>
</dbReference>
<dbReference type="PROSITE" id="PS51276">
    <property type="entry name" value="PEPTIDASE_C56_PFPI"/>
    <property type="match status" value="1"/>
</dbReference>
<comment type="similarity">
    <text evidence="1">Belongs to the peptidase C56 family.</text>
</comment>
<evidence type="ECO:0000313" key="4">
    <source>
        <dbReference type="Proteomes" id="UP000034508"/>
    </source>
</evidence>
<proteinExistence type="inferred from homology"/>
<protein>
    <submittedName>
        <fullName evidence="3">Peptidase C56, PfpI</fullName>
    </submittedName>
</protein>
<accession>A0A0G0FSU7</accession>
<name>A0A0G0FSU7_9BACT</name>
<organism evidence="3 4">
    <name type="scientific">Berkelbacteria bacterium GW2011_GWA1_36_9</name>
    <dbReference type="NCBI Taxonomy" id="1618331"/>
    <lineage>
        <taxon>Bacteria</taxon>
        <taxon>Candidatus Berkelbacteria</taxon>
    </lineage>
</organism>
<dbReference type="Proteomes" id="UP000034508">
    <property type="component" value="Unassembled WGS sequence"/>
</dbReference>
<dbReference type="EMBL" id="LBSM01000025">
    <property type="protein sequence ID" value="KKQ16905.1"/>
    <property type="molecule type" value="Genomic_DNA"/>
</dbReference>
<dbReference type="NCBIfam" id="TIGR01382">
    <property type="entry name" value="PfpI"/>
    <property type="match status" value="1"/>
</dbReference>